<dbReference type="EnsemblMetazoa" id="AMAM017843-RA">
    <property type="protein sequence ID" value="AMAM017843-PA"/>
    <property type="gene ID" value="AMAM017843"/>
</dbReference>
<name>A0A182T1P6_9DIPT</name>
<feature type="compositionally biased region" description="Low complexity" evidence="1">
    <location>
        <begin position="456"/>
        <end position="473"/>
    </location>
</feature>
<evidence type="ECO:0000313" key="3">
    <source>
        <dbReference type="Proteomes" id="UP000075901"/>
    </source>
</evidence>
<feature type="region of interest" description="Disordered" evidence="1">
    <location>
        <begin position="156"/>
        <end position="265"/>
    </location>
</feature>
<feature type="compositionally biased region" description="Polar residues" evidence="1">
    <location>
        <begin position="1"/>
        <end position="18"/>
    </location>
</feature>
<feature type="compositionally biased region" description="Polar residues" evidence="1">
    <location>
        <begin position="180"/>
        <end position="192"/>
    </location>
</feature>
<proteinExistence type="predicted"/>
<feature type="compositionally biased region" description="Low complexity" evidence="1">
    <location>
        <begin position="229"/>
        <end position="265"/>
    </location>
</feature>
<evidence type="ECO:0000313" key="2">
    <source>
        <dbReference type="EnsemblMetazoa" id="AMAM017843-PA"/>
    </source>
</evidence>
<reference evidence="2" key="2">
    <citation type="submission" date="2020-05" db="UniProtKB">
        <authorList>
            <consortium name="EnsemblMetazoa"/>
        </authorList>
    </citation>
    <scope>IDENTIFICATION</scope>
    <source>
        <strain evidence="2">maculatus3</strain>
    </source>
</reference>
<dbReference type="VEuPathDB" id="VectorBase:AMAM017843"/>
<reference evidence="3" key="1">
    <citation type="submission" date="2013-09" db="EMBL/GenBank/DDBJ databases">
        <title>The Genome Sequence of Anopheles maculatus species B.</title>
        <authorList>
            <consortium name="The Broad Institute Genomics Platform"/>
            <person name="Neafsey D.E."/>
            <person name="Besansky N."/>
            <person name="Howell P."/>
            <person name="Walton C."/>
            <person name="Young S.K."/>
            <person name="Zeng Q."/>
            <person name="Gargeya S."/>
            <person name="Fitzgerald M."/>
            <person name="Haas B."/>
            <person name="Abouelleil A."/>
            <person name="Allen A.W."/>
            <person name="Alvarado L."/>
            <person name="Arachchi H.M."/>
            <person name="Berlin A.M."/>
            <person name="Chapman S.B."/>
            <person name="Gainer-Dewar J."/>
            <person name="Goldberg J."/>
            <person name="Griggs A."/>
            <person name="Gujja S."/>
            <person name="Hansen M."/>
            <person name="Howarth C."/>
            <person name="Imamovic A."/>
            <person name="Ireland A."/>
            <person name="Larimer J."/>
            <person name="McCowan C."/>
            <person name="Murphy C."/>
            <person name="Pearson M."/>
            <person name="Poon T.W."/>
            <person name="Priest M."/>
            <person name="Roberts A."/>
            <person name="Saif S."/>
            <person name="Shea T."/>
            <person name="Sisk P."/>
            <person name="Sykes S."/>
            <person name="Wortman J."/>
            <person name="Nusbaum C."/>
            <person name="Birren B."/>
        </authorList>
    </citation>
    <scope>NUCLEOTIDE SEQUENCE [LARGE SCALE GENOMIC DNA]</scope>
    <source>
        <strain evidence="3">maculatus3</strain>
    </source>
</reference>
<feature type="region of interest" description="Disordered" evidence="1">
    <location>
        <begin position="298"/>
        <end position="422"/>
    </location>
</feature>
<feature type="region of interest" description="Disordered" evidence="1">
    <location>
        <begin position="1"/>
        <end position="41"/>
    </location>
</feature>
<feature type="compositionally biased region" description="Low complexity" evidence="1">
    <location>
        <begin position="497"/>
        <end position="508"/>
    </location>
</feature>
<feature type="region of interest" description="Disordered" evidence="1">
    <location>
        <begin position="454"/>
        <end position="508"/>
    </location>
</feature>
<organism evidence="2 3">
    <name type="scientific">Anopheles maculatus</name>
    <dbReference type="NCBI Taxonomy" id="74869"/>
    <lineage>
        <taxon>Eukaryota</taxon>
        <taxon>Metazoa</taxon>
        <taxon>Ecdysozoa</taxon>
        <taxon>Arthropoda</taxon>
        <taxon>Hexapoda</taxon>
        <taxon>Insecta</taxon>
        <taxon>Pterygota</taxon>
        <taxon>Neoptera</taxon>
        <taxon>Endopterygota</taxon>
        <taxon>Diptera</taxon>
        <taxon>Nematocera</taxon>
        <taxon>Culicoidea</taxon>
        <taxon>Culicidae</taxon>
        <taxon>Anophelinae</taxon>
        <taxon>Anopheles</taxon>
        <taxon>Anopheles maculatus group</taxon>
    </lineage>
</organism>
<dbReference type="Proteomes" id="UP000075901">
    <property type="component" value="Unassembled WGS sequence"/>
</dbReference>
<feature type="compositionally biased region" description="Low complexity" evidence="1">
    <location>
        <begin position="361"/>
        <end position="376"/>
    </location>
</feature>
<dbReference type="AlphaFoldDB" id="A0A182T1P6"/>
<accession>A0A182T1P6</accession>
<protein>
    <submittedName>
        <fullName evidence="2">Uncharacterized protein</fullName>
    </submittedName>
</protein>
<sequence length="508" mass="56993">MAMNYQQLPMKNPCQSQGHVRFEGAQHQQQRPYRWNLSPKPPVKKEDVVLEKNQQHPRPVSRVWLYQDYPAVRLDRIGAPNLSNEVRDELRGPSQRLISRGEAKGSTLVAANKRDEGSSEENYPEPFKKLLKAQLNDDKLKTVYVKNLEITTKKSVPTSLTERRKIQSTTVPGTPKASPTEPSVTVNKSNQDGARRVQQPREPVIRENKFQQRTTTTVPPNHREQTHRSSQFSESNNTSSETVLQTLRSTKKSSSSETSAEQLLSVRQLTVRARYSERNEQSSRERFSVAAKASEEVEEAKSSNSNVRPVIEARKRVTNPPERVQRRGNVRVLSTTTPGPTTTVQLITPRPVRTYTRKQNTLSYLTSTTTEATTTTRKPFSPAPRAGSLPQRKPPPVERNALRSSTRQPADDRANDIGNSREVTQTVVDEIEEGPQQISLLYTNPVEYLRRRQNVAKSTKSASIKSTTASARANESYTKAPAKHGARKPSLTTRPTVSSKSSSSNVVS</sequence>
<keyword evidence="3" id="KW-1185">Reference proteome</keyword>
<evidence type="ECO:0000256" key="1">
    <source>
        <dbReference type="SAM" id="MobiDB-lite"/>
    </source>
</evidence>
<feature type="region of interest" description="Disordered" evidence="1">
    <location>
        <begin position="93"/>
        <end position="124"/>
    </location>
</feature>